<dbReference type="Pfam" id="PF05303">
    <property type="entry name" value="GSKIP_dom"/>
    <property type="match status" value="1"/>
</dbReference>
<evidence type="ECO:0000313" key="3">
    <source>
        <dbReference type="EMBL" id="KAL2915515.1"/>
    </source>
</evidence>
<reference evidence="3 4" key="1">
    <citation type="submission" date="2023-09" db="EMBL/GenBank/DDBJ databases">
        <title>Pangenome analysis of Batrachochytrium dendrobatidis and related Chytrids.</title>
        <authorList>
            <person name="Yacoub M.N."/>
            <person name="Stajich J.E."/>
            <person name="James T.Y."/>
        </authorList>
    </citation>
    <scope>NUCLEOTIDE SEQUENCE [LARGE SCALE GENOMIC DNA]</scope>
    <source>
        <strain evidence="3 4">JEL0888</strain>
    </source>
</reference>
<feature type="region of interest" description="Disordered" evidence="1">
    <location>
        <begin position="73"/>
        <end position="92"/>
    </location>
</feature>
<keyword evidence="4" id="KW-1185">Reference proteome</keyword>
<evidence type="ECO:0000313" key="4">
    <source>
        <dbReference type="Proteomes" id="UP001527925"/>
    </source>
</evidence>
<dbReference type="Gene3D" id="3.30.2280.10">
    <property type="entry name" value="Hypothetical protein (hspc210)"/>
    <property type="match status" value="1"/>
</dbReference>
<evidence type="ECO:0000256" key="1">
    <source>
        <dbReference type="SAM" id="MobiDB-lite"/>
    </source>
</evidence>
<feature type="domain" description="GSKIP" evidence="2">
    <location>
        <begin position="119"/>
        <end position="199"/>
    </location>
</feature>
<comment type="caution">
    <text evidence="3">The sequence shown here is derived from an EMBL/GenBank/DDBJ whole genome shotgun (WGS) entry which is preliminary data.</text>
</comment>
<dbReference type="InterPro" id="IPR007967">
    <property type="entry name" value="GSKIP_dom"/>
</dbReference>
<dbReference type="InterPro" id="IPR023231">
    <property type="entry name" value="GSKIP_dom_sf"/>
</dbReference>
<gene>
    <name evidence="3" type="ORF">HK105_204917</name>
</gene>
<dbReference type="SUPFAM" id="SSF103107">
    <property type="entry name" value="Hypothetical protein c14orf129, hspc210"/>
    <property type="match status" value="1"/>
</dbReference>
<dbReference type="EMBL" id="JADGIZ020000023">
    <property type="protein sequence ID" value="KAL2915515.1"/>
    <property type="molecule type" value="Genomic_DNA"/>
</dbReference>
<organism evidence="3 4">
    <name type="scientific">Polyrhizophydium stewartii</name>
    <dbReference type="NCBI Taxonomy" id="2732419"/>
    <lineage>
        <taxon>Eukaryota</taxon>
        <taxon>Fungi</taxon>
        <taxon>Fungi incertae sedis</taxon>
        <taxon>Chytridiomycota</taxon>
        <taxon>Chytridiomycota incertae sedis</taxon>
        <taxon>Chytridiomycetes</taxon>
        <taxon>Rhizophydiales</taxon>
        <taxon>Rhizophydiales incertae sedis</taxon>
        <taxon>Polyrhizophydium</taxon>
    </lineage>
</organism>
<feature type="compositionally biased region" description="Basic and acidic residues" evidence="1">
    <location>
        <begin position="104"/>
        <end position="118"/>
    </location>
</feature>
<name>A0ABR4N7P4_9FUNG</name>
<proteinExistence type="predicted"/>
<feature type="region of interest" description="Disordered" evidence="1">
    <location>
        <begin position="98"/>
        <end position="118"/>
    </location>
</feature>
<feature type="compositionally biased region" description="Low complexity" evidence="1">
    <location>
        <begin position="80"/>
        <end position="92"/>
    </location>
</feature>
<dbReference type="Proteomes" id="UP001527925">
    <property type="component" value="Unassembled WGS sequence"/>
</dbReference>
<protein>
    <recommendedName>
        <fullName evidence="2">GSKIP domain-containing protein</fullName>
    </recommendedName>
</protein>
<accession>A0ABR4N7P4</accession>
<sequence length="213" mass="23137">MNDSAALAELLGALREYEYGLAPGTLSLAPHAPSRHDDVLLLLHESERLSQSLARSASSPPQSRASGGLAYYSARPADARSPPRVLSRSSSANLTRLAATASATRHEPYPREPDPTSRTEAAKLALKLCLLEGIWCIVRPTDTGFQLLSIEPAAHCDTNTLASSKRYCGAVFESMDALLNSLSPRYRDKFHARLFRRLQLIATHDNSLGDEPG</sequence>
<evidence type="ECO:0000259" key="2">
    <source>
        <dbReference type="Pfam" id="PF05303"/>
    </source>
</evidence>